<dbReference type="SUPFAM" id="SSF89550">
    <property type="entry name" value="PHP domain-like"/>
    <property type="match status" value="1"/>
</dbReference>
<evidence type="ECO:0000259" key="1">
    <source>
        <dbReference type="SMART" id="SM00481"/>
    </source>
</evidence>
<protein>
    <recommendedName>
        <fullName evidence="1">Polymerase/histidinol phosphatase N-terminal domain-containing protein</fullName>
    </recommendedName>
</protein>
<dbReference type="SMART" id="SM00481">
    <property type="entry name" value="POLIIIAc"/>
    <property type="match status" value="1"/>
</dbReference>
<dbReference type="AlphaFoldDB" id="A0A9W6Q9H7"/>
<feature type="domain" description="Polymerase/histidinol phosphatase N-terminal" evidence="1">
    <location>
        <begin position="18"/>
        <end position="82"/>
    </location>
</feature>
<dbReference type="InterPro" id="IPR016195">
    <property type="entry name" value="Pol/histidinol_Pase-like"/>
</dbReference>
<dbReference type="GO" id="GO:0035312">
    <property type="term" value="F:5'-3' DNA exonuclease activity"/>
    <property type="evidence" value="ECO:0007669"/>
    <property type="project" value="TreeGrafter"/>
</dbReference>
<dbReference type="PANTHER" id="PTHR42924:SF3">
    <property type="entry name" value="POLYMERASE_HISTIDINOL PHOSPHATASE N-TERMINAL DOMAIN-CONTAINING PROTEIN"/>
    <property type="match status" value="1"/>
</dbReference>
<evidence type="ECO:0000313" key="3">
    <source>
        <dbReference type="Proteomes" id="UP001165041"/>
    </source>
</evidence>
<dbReference type="PANTHER" id="PTHR42924">
    <property type="entry name" value="EXONUCLEASE"/>
    <property type="match status" value="1"/>
</dbReference>
<name>A0A9W6Q9H7_9ACTN</name>
<comment type="caution">
    <text evidence="2">The sequence shown here is derived from an EMBL/GenBank/DDBJ whole genome shotgun (WGS) entry which is preliminary data.</text>
</comment>
<evidence type="ECO:0000313" key="2">
    <source>
        <dbReference type="EMBL" id="GLW70853.1"/>
    </source>
</evidence>
<dbReference type="RefSeq" id="WP_285736665.1">
    <property type="nucleotide sequence ID" value="NZ_BSSA01000009.1"/>
</dbReference>
<dbReference type="InterPro" id="IPR003141">
    <property type="entry name" value="Pol/His_phosphatase_N"/>
</dbReference>
<sequence>MDYPPTRLPGRGPGWYRGDLHVHSVHSDGELTPAELAAAARAAGLDFLATTEHDAPTAPGSWGEVGGDDLLVILGEEVTTGTGHWLALGLAPGRLVDHRHRAGEAAFERELRGVRAAGGTCVAAHPHAPYPGGELMYPLGAFDAVEVWNGQWSADLPWNADNEAALAEWGRRLGAGARTGRWQPAVGSSDAHLPGQLGTPQTVVHAEELSTPAILAAVRAGRSWIAGSAAVQLEFTAEAAGRTAGIGERLATAGRPVDLAVRLSGLPGGCTVHFRTERGKEHRAPAAAELHWRTDAAATAFVRVEVRRPDGWPVALTNPVLLA</sequence>
<proteinExistence type="predicted"/>
<dbReference type="EMBL" id="BSSA01000009">
    <property type="protein sequence ID" value="GLW70853.1"/>
    <property type="molecule type" value="Genomic_DNA"/>
</dbReference>
<dbReference type="Proteomes" id="UP001165041">
    <property type="component" value="Unassembled WGS sequence"/>
</dbReference>
<dbReference type="GO" id="GO:0004534">
    <property type="term" value="F:5'-3' RNA exonuclease activity"/>
    <property type="evidence" value="ECO:0007669"/>
    <property type="project" value="TreeGrafter"/>
</dbReference>
<dbReference type="Pfam" id="PF13263">
    <property type="entry name" value="PHP_C"/>
    <property type="match status" value="1"/>
</dbReference>
<organism evidence="2 3">
    <name type="scientific">Kitasatospora phosalacinea</name>
    <dbReference type="NCBI Taxonomy" id="2065"/>
    <lineage>
        <taxon>Bacteria</taxon>
        <taxon>Bacillati</taxon>
        <taxon>Actinomycetota</taxon>
        <taxon>Actinomycetes</taxon>
        <taxon>Kitasatosporales</taxon>
        <taxon>Streptomycetaceae</taxon>
        <taxon>Kitasatospora</taxon>
    </lineage>
</organism>
<dbReference type="CDD" id="cd07432">
    <property type="entry name" value="PHP_HisPPase"/>
    <property type="match status" value="1"/>
</dbReference>
<dbReference type="Gene3D" id="3.20.20.140">
    <property type="entry name" value="Metal-dependent hydrolases"/>
    <property type="match status" value="1"/>
</dbReference>
<dbReference type="InterPro" id="IPR052018">
    <property type="entry name" value="PHP_domain"/>
</dbReference>
<gene>
    <name evidence="2" type="ORF">Kpho02_31520</name>
</gene>
<dbReference type="NCBIfam" id="NF038032">
    <property type="entry name" value="CehA_McbA_metalo"/>
    <property type="match status" value="1"/>
</dbReference>
<reference evidence="2" key="1">
    <citation type="submission" date="2023-02" db="EMBL/GenBank/DDBJ databases">
        <title>Kitasatospora phosalacinea NBRC 14627.</title>
        <authorList>
            <person name="Ichikawa N."/>
            <person name="Sato H."/>
            <person name="Tonouchi N."/>
        </authorList>
    </citation>
    <scope>NUCLEOTIDE SEQUENCE</scope>
    <source>
        <strain evidence="2">NBRC 14627</strain>
    </source>
</reference>
<accession>A0A9W6Q9H7</accession>